<gene>
    <name evidence="16" type="ORF">g.64536</name>
</gene>
<dbReference type="PROSITE" id="PS50280">
    <property type="entry name" value="SET"/>
    <property type="match status" value="1"/>
</dbReference>
<evidence type="ECO:0000259" key="12">
    <source>
        <dbReference type="PROSITE" id="PS50280"/>
    </source>
</evidence>
<keyword evidence="5" id="KW-0808">Transferase</keyword>
<comment type="subcellular location">
    <subcellularLocation>
        <location evidence="2">Chromosome</location>
    </subcellularLocation>
    <subcellularLocation>
        <location evidence="1">Nucleus</location>
    </subcellularLocation>
</comment>
<dbReference type="InterPro" id="IPR001214">
    <property type="entry name" value="SET_dom"/>
</dbReference>
<feature type="domain" description="Post-SET" evidence="14">
    <location>
        <begin position="475"/>
        <end position="491"/>
    </location>
</feature>
<evidence type="ECO:0000259" key="13">
    <source>
        <dbReference type="PROSITE" id="PS50812"/>
    </source>
</evidence>
<feature type="region of interest" description="Disordered" evidence="11">
    <location>
        <begin position="1062"/>
        <end position="1091"/>
    </location>
</feature>
<dbReference type="SMART" id="SM00317">
    <property type="entry name" value="SET"/>
    <property type="match status" value="1"/>
</dbReference>
<feature type="compositionally biased region" description="Basic residues" evidence="11">
    <location>
        <begin position="537"/>
        <end position="551"/>
    </location>
</feature>
<evidence type="ECO:0000256" key="7">
    <source>
        <dbReference type="ARBA" id="ARBA00023015"/>
    </source>
</evidence>
<reference evidence="16" key="1">
    <citation type="submission" date="2015-08" db="EMBL/GenBank/DDBJ databases">
        <authorList>
            <person name="Babu N.S."/>
            <person name="Beckwith C.J."/>
            <person name="Beseler K.G."/>
            <person name="Brison A."/>
            <person name="Carone J.V."/>
            <person name="Caskin T.P."/>
            <person name="Diamond M."/>
            <person name="Durham M.E."/>
            <person name="Foxe J.M."/>
            <person name="Go M."/>
            <person name="Henderson B.A."/>
            <person name="Jones I.B."/>
            <person name="McGettigan J.A."/>
            <person name="Micheletti S.J."/>
            <person name="Nasrallah M.E."/>
            <person name="Ortiz D."/>
            <person name="Piller C.R."/>
            <person name="Privatt S.R."/>
            <person name="Schneider S.L."/>
            <person name="Sharp S."/>
            <person name="Smith T.C."/>
            <person name="Stanton J.D."/>
            <person name="Ullery H.E."/>
            <person name="Wilson R.J."/>
            <person name="Serrano M.G."/>
            <person name="Buck G."/>
            <person name="Lee V."/>
            <person name="Wang Y."/>
            <person name="Carvalho R."/>
            <person name="Voegtly L."/>
            <person name="Shi R."/>
            <person name="Duckworth R."/>
            <person name="Johnson A."/>
            <person name="Loviza R."/>
            <person name="Walstead R."/>
            <person name="Shah Z."/>
            <person name="Kiflezghi M."/>
            <person name="Wade K."/>
            <person name="Ball S.L."/>
            <person name="Bradley K.W."/>
            <person name="Asai D.J."/>
            <person name="Bowman C.A."/>
            <person name="Russell D.A."/>
            <person name="Pope W.H."/>
            <person name="Jacobs-Sera D."/>
            <person name="Hendrix R.W."/>
            <person name="Hatfull G.F."/>
        </authorList>
    </citation>
    <scope>NUCLEOTIDE SEQUENCE</scope>
</reference>
<feature type="compositionally biased region" description="Low complexity" evidence="11">
    <location>
        <begin position="808"/>
        <end position="822"/>
    </location>
</feature>
<evidence type="ECO:0000256" key="8">
    <source>
        <dbReference type="ARBA" id="ARBA00023125"/>
    </source>
</evidence>
<evidence type="ECO:0000256" key="11">
    <source>
        <dbReference type="SAM" id="MobiDB-lite"/>
    </source>
</evidence>
<feature type="compositionally biased region" description="Acidic residues" evidence="11">
    <location>
        <begin position="1160"/>
        <end position="1173"/>
    </location>
</feature>
<keyword evidence="8" id="KW-0238">DNA-binding</keyword>
<protein>
    <recommendedName>
        <fullName evidence="17">Histone-lysine N-methyltransferase</fullName>
    </recommendedName>
</protein>
<dbReference type="InterPro" id="IPR046341">
    <property type="entry name" value="SET_dom_sf"/>
</dbReference>
<feature type="compositionally biased region" description="Low complexity" evidence="11">
    <location>
        <begin position="1263"/>
        <end position="1274"/>
    </location>
</feature>
<dbReference type="InterPro" id="IPR006560">
    <property type="entry name" value="AWS_dom"/>
</dbReference>
<dbReference type="PROSITE" id="PS50812">
    <property type="entry name" value="PWWP"/>
    <property type="match status" value="1"/>
</dbReference>
<feature type="compositionally biased region" description="Basic residues" evidence="11">
    <location>
        <begin position="1203"/>
        <end position="1212"/>
    </location>
</feature>
<dbReference type="PROSITE" id="PS51215">
    <property type="entry name" value="AWS"/>
    <property type="match status" value="1"/>
</dbReference>
<feature type="compositionally biased region" description="Basic residues" evidence="11">
    <location>
        <begin position="823"/>
        <end position="832"/>
    </location>
</feature>
<dbReference type="Gene3D" id="2.40.330.10">
    <property type="entry name" value="DNA-binding pseudobarrel domain"/>
    <property type="match status" value="1"/>
</dbReference>
<evidence type="ECO:0000256" key="1">
    <source>
        <dbReference type="ARBA" id="ARBA00004123"/>
    </source>
</evidence>
<keyword evidence="4" id="KW-0489">Methyltransferase</keyword>
<feature type="region of interest" description="Disordered" evidence="11">
    <location>
        <begin position="497"/>
        <end position="576"/>
    </location>
</feature>
<feature type="compositionally biased region" description="Low complexity" evidence="11">
    <location>
        <begin position="1465"/>
        <end position="1485"/>
    </location>
</feature>
<feature type="region of interest" description="Disordered" evidence="11">
    <location>
        <begin position="132"/>
        <end position="160"/>
    </location>
</feature>
<feature type="compositionally biased region" description="Low complexity" evidence="11">
    <location>
        <begin position="520"/>
        <end position="536"/>
    </location>
</feature>
<keyword evidence="10" id="KW-0539">Nucleus</keyword>
<dbReference type="InterPro" id="IPR003616">
    <property type="entry name" value="Post-SET_dom"/>
</dbReference>
<feature type="compositionally biased region" description="Low complexity" evidence="11">
    <location>
        <begin position="748"/>
        <end position="757"/>
    </location>
</feature>
<feature type="compositionally biased region" description="Gly residues" evidence="11">
    <location>
        <begin position="1063"/>
        <end position="1079"/>
    </location>
</feature>
<dbReference type="PANTHER" id="PTHR22884">
    <property type="entry name" value="SET DOMAIN PROTEINS"/>
    <property type="match status" value="1"/>
</dbReference>
<feature type="compositionally biased region" description="Low complexity" evidence="11">
    <location>
        <begin position="1147"/>
        <end position="1159"/>
    </location>
</feature>
<dbReference type="Gene3D" id="2.170.270.10">
    <property type="entry name" value="SET domain"/>
    <property type="match status" value="1"/>
</dbReference>
<dbReference type="CDD" id="cd05162">
    <property type="entry name" value="PWWP"/>
    <property type="match status" value="1"/>
</dbReference>
<keyword evidence="3" id="KW-0158">Chromosome</keyword>
<dbReference type="InterPro" id="IPR003340">
    <property type="entry name" value="B3_DNA-bd"/>
</dbReference>
<dbReference type="SMART" id="SM00293">
    <property type="entry name" value="PWWP"/>
    <property type="match status" value="1"/>
</dbReference>
<evidence type="ECO:0000256" key="10">
    <source>
        <dbReference type="ARBA" id="ARBA00023242"/>
    </source>
</evidence>
<evidence type="ECO:0000256" key="3">
    <source>
        <dbReference type="ARBA" id="ARBA00022454"/>
    </source>
</evidence>
<evidence type="ECO:0000259" key="14">
    <source>
        <dbReference type="PROSITE" id="PS50868"/>
    </source>
</evidence>
<dbReference type="GO" id="GO:0032259">
    <property type="term" value="P:methylation"/>
    <property type="evidence" value="ECO:0007669"/>
    <property type="project" value="UniProtKB-KW"/>
</dbReference>
<dbReference type="InterPro" id="IPR015300">
    <property type="entry name" value="DNA-bd_pseudobarrel_sf"/>
</dbReference>
<feature type="compositionally biased region" description="Low complexity" evidence="11">
    <location>
        <begin position="1187"/>
        <end position="1198"/>
    </location>
</feature>
<feature type="region of interest" description="Disordered" evidence="11">
    <location>
        <begin position="1458"/>
        <end position="1507"/>
    </location>
</feature>
<dbReference type="EMBL" id="GDKF01005618">
    <property type="protein sequence ID" value="JAT73004.1"/>
    <property type="molecule type" value="Transcribed_RNA"/>
</dbReference>
<name>A0A1D2A1F5_AUXPR</name>
<dbReference type="Gene3D" id="2.30.30.140">
    <property type="match status" value="1"/>
</dbReference>
<dbReference type="Pfam" id="PF00855">
    <property type="entry name" value="PWWP"/>
    <property type="match status" value="1"/>
</dbReference>
<proteinExistence type="predicted"/>
<evidence type="ECO:0000256" key="2">
    <source>
        <dbReference type="ARBA" id="ARBA00004286"/>
    </source>
</evidence>
<dbReference type="GO" id="GO:0042054">
    <property type="term" value="F:histone methyltransferase activity"/>
    <property type="evidence" value="ECO:0007669"/>
    <property type="project" value="InterPro"/>
</dbReference>
<dbReference type="CDD" id="cd10017">
    <property type="entry name" value="B3_DNA"/>
    <property type="match status" value="1"/>
</dbReference>
<dbReference type="GO" id="GO:0005634">
    <property type="term" value="C:nucleus"/>
    <property type="evidence" value="ECO:0007669"/>
    <property type="project" value="UniProtKB-SubCell"/>
</dbReference>
<sequence length="1507" mass="151832">MVETSADPARGAGTETAADEAGLVWGRLTGYPPWPAQVLPATAAAAHRGLQATKRVPQQTTAVMFFGDYTAAWLAGSQVQRWHEGLTATASKVSKNKKLAAALAEAQLFVKHGRAPKGWWTETLVGRNVCKASSEAQASPGKPGGPSKQRKQTAPSVSLHTLAVVPRRVKKEGVSPVDHAGGSAPAVASIQAPTRVDAPVFDVIDGRLVTKAGLPLLTLKRRAGAAALTGKDALPSYLHLRSNAYHTPALKPRRLPPDQVDVCSCQPVARLPRRAALADDMPAAAVAAAVTAAALAPHLGSPPPSRRGGCGPDCLNRLSLTLCDPGTCPAGESCGNRAFHLLPAPRLEVFLTDGKGWGVRCADALAPGTFLAEYAGEVVDAGEARRRAAAARDAGAPHFYMMEAEADRVIDAGPKGNVARLLNSSCDPNCVAQKWRDAATGEMRVGLFTARQVPAGEELVYNYNFQQFQGGTERGEYACRCGAPNCKGSMDLRALARDPGARESGAAGERGGAEGEMQSPAGRRAGAKEAAAVAPRPAKRRRGPSRPRKRPSSPSRKENEPGGLPAAVSLPPAPGGGLEVGAGTLCAPPAAGPLHAVPGTPAEASPRSGARLCSQARSPLLPRSMLAAAPTSDLPAAARKLSALAARRPAVRAWRAAVGTWGAPLGPSILTTPVDWLQGGDLGLVIDAAGPPVALAAGFLPRSPCSRRPPPLRPGSAMHALCGRGARQGTGACRRHVLRLCAAPHPAAHARPAAGGPSISARPSEPTRQSAPSPSADRQAQEPDPQVPNPGAEAVAGRFHGNGAPARSASASVGEAPAAAARPSRRVRKPRRRFGESDGEASDADQRLEEGEGTPPRAAAPATAPSPGMSPATQAAATIASLLGGPEAAPAQRHRERGAAPPAPVPAPRANAAATAAAAAGLAAGGGARQRSPTPASTGLPARTILVAKKLTNSDVTKGRILLPRAAVEANLSFAVGRAHLLAAEDAGGRRWEFTLQSWANGMESRRVYVLEHAADFIRAHALRVEDVIGISSTAAGTFLVEVNTAEVRGAAESQQAARVGQVPGGAAAGGNGVPGGGEAGEDGAPARAPVLAPGAANPLVQANAGRCARSPFCNKPAGHPGFCTRTAHGAAAAAAAATGGGRARAAARARAGDGSSSDGEGEGGYDDGDDDDGGGRGGVRGKRRPPYAAYPAAASSSDGGGRPRRARRPSHKLAEGGQRRRGAGASSDSSDEGESGRGQARGGKRARESGPVRLNSGGGAAAPGPFRDAAAAFAPPPPAPPSAAAAPVPPIFVITDPALLVPAHLRSPLRPSMASAPDLARSGSLGGLPRSAAPSPPPSQPQLAAGIAELLAPHMALPDIPAPPPAAGGAAPYGAGEGAEALRAGSAPAGLPGLAGLDKLAAAGDGLAPGAGLHPLLLPMTGDLAGLVTSAAAFGMPADGHPPLLSVAPLSVPMYLGQGSTAQGLPPGAAAEGTGPAPAQQPEQPEFDVLAWLEDATPRAAPPRPT</sequence>
<feature type="domain" description="PWWP" evidence="13">
    <location>
        <begin position="20"/>
        <end position="85"/>
    </location>
</feature>
<dbReference type="SUPFAM" id="SSF82199">
    <property type="entry name" value="SET domain"/>
    <property type="match status" value="1"/>
</dbReference>
<dbReference type="Pfam" id="PF00856">
    <property type="entry name" value="SET"/>
    <property type="match status" value="1"/>
</dbReference>
<feature type="compositionally biased region" description="Polar residues" evidence="11">
    <location>
        <begin position="766"/>
        <end position="778"/>
    </location>
</feature>
<feature type="region of interest" description="Disordered" evidence="11">
    <location>
        <begin position="887"/>
        <end position="912"/>
    </location>
</feature>
<organism evidence="16">
    <name type="scientific">Auxenochlorella protothecoides</name>
    <name type="common">Green microalga</name>
    <name type="synonym">Chlorella protothecoides</name>
    <dbReference type="NCBI Taxonomy" id="3075"/>
    <lineage>
        <taxon>Eukaryota</taxon>
        <taxon>Viridiplantae</taxon>
        <taxon>Chlorophyta</taxon>
        <taxon>core chlorophytes</taxon>
        <taxon>Trebouxiophyceae</taxon>
        <taxon>Chlorellales</taxon>
        <taxon>Chlorellaceae</taxon>
        <taxon>Auxenochlorella</taxon>
    </lineage>
</organism>
<dbReference type="GO" id="GO:0003677">
    <property type="term" value="F:DNA binding"/>
    <property type="evidence" value="ECO:0007669"/>
    <property type="project" value="UniProtKB-KW"/>
</dbReference>
<dbReference type="Pfam" id="PF17907">
    <property type="entry name" value="AWS"/>
    <property type="match status" value="1"/>
</dbReference>
<evidence type="ECO:0000256" key="9">
    <source>
        <dbReference type="ARBA" id="ARBA00023163"/>
    </source>
</evidence>
<feature type="region of interest" description="Disordered" evidence="11">
    <location>
        <begin position="1147"/>
        <end position="1285"/>
    </location>
</feature>
<feature type="domain" description="AWS" evidence="15">
    <location>
        <begin position="258"/>
        <end position="343"/>
    </location>
</feature>
<evidence type="ECO:0000259" key="15">
    <source>
        <dbReference type="PROSITE" id="PS51215"/>
    </source>
</evidence>
<feature type="region of interest" description="Disordered" evidence="11">
    <location>
        <begin position="1313"/>
        <end position="1343"/>
    </location>
</feature>
<keyword evidence="6" id="KW-0949">S-adenosyl-L-methionine</keyword>
<accession>A0A1D2A1F5</accession>
<feature type="compositionally biased region" description="Low complexity" evidence="11">
    <location>
        <begin position="853"/>
        <end position="873"/>
    </location>
</feature>
<dbReference type="GO" id="GO:0005694">
    <property type="term" value="C:chromosome"/>
    <property type="evidence" value="ECO:0007669"/>
    <property type="project" value="UniProtKB-SubCell"/>
</dbReference>
<evidence type="ECO:0000313" key="16">
    <source>
        <dbReference type="EMBL" id="JAT73004.1"/>
    </source>
</evidence>
<keyword evidence="7" id="KW-0805">Transcription regulation</keyword>
<evidence type="ECO:0000256" key="4">
    <source>
        <dbReference type="ARBA" id="ARBA00022603"/>
    </source>
</evidence>
<feature type="region of interest" description="Disordered" evidence="11">
    <location>
        <begin position="748"/>
        <end position="873"/>
    </location>
</feature>
<dbReference type="SUPFAM" id="SSF101936">
    <property type="entry name" value="DNA-binding pseudobarrel domain"/>
    <property type="match status" value="1"/>
</dbReference>
<dbReference type="PROSITE" id="PS50868">
    <property type="entry name" value="POST_SET"/>
    <property type="match status" value="1"/>
</dbReference>
<evidence type="ECO:0008006" key="17">
    <source>
        <dbReference type="Google" id="ProtNLM"/>
    </source>
</evidence>
<dbReference type="SUPFAM" id="SSF63748">
    <property type="entry name" value="Tudor/PWWP/MBT"/>
    <property type="match status" value="1"/>
</dbReference>
<evidence type="ECO:0000256" key="5">
    <source>
        <dbReference type="ARBA" id="ARBA00022679"/>
    </source>
</evidence>
<dbReference type="InterPro" id="IPR000313">
    <property type="entry name" value="PWWP_dom"/>
</dbReference>
<evidence type="ECO:0000256" key="6">
    <source>
        <dbReference type="ARBA" id="ARBA00022691"/>
    </source>
</evidence>
<keyword evidence="9" id="KW-0804">Transcription</keyword>
<dbReference type="InterPro" id="IPR050777">
    <property type="entry name" value="SET2_Histone-Lys_MeTrsfase"/>
</dbReference>
<feature type="domain" description="SET" evidence="12">
    <location>
        <begin position="345"/>
        <end position="464"/>
    </location>
</feature>